<dbReference type="AlphaFoldDB" id="A0AAP0I9P7"/>
<feature type="compositionally biased region" description="Basic and acidic residues" evidence="1">
    <location>
        <begin position="101"/>
        <end position="117"/>
    </location>
</feature>
<gene>
    <name evidence="2" type="ORF">Scep_018731</name>
</gene>
<dbReference type="InterPro" id="IPR013785">
    <property type="entry name" value="Aldolase_TIM"/>
</dbReference>
<proteinExistence type="predicted"/>
<sequence>MDEDRVFHLDRDLSILVGSVERRSLCQYVSTIGQRAATVESGDVALAYIGEEETDGVRCVRALHSLQVSEEPGSSRRSPALQSKMGRDAKELASGGDNDDDERRRNVSNDGRDGGDLARDEERRLLLRSSSFFTRSHSLTPRSALPVPDLVILSSDLALSVPDLDSDAEQIYKAEFDLTSSETESSRPPSKPQRSSALAVLALIPYVLGRLVRIGELVDQEVKGKQKMVKKFVLRIQINREPLSKEVQLIRDENENFNIKAETMTVEEVKRQRSKATVQSSYIRKECNPNILLILSDIRKECNPNRTLPDYVVVAPPFMYIEQVKNSLTDRIEISAHNSWVGKGENFTGEIRKLNSQWDFILLVSFILFSLRFSPALALKKSYVVYLGGHSHGPERQNP</sequence>
<evidence type="ECO:0000313" key="3">
    <source>
        <dbReference type="Proteomes" id="UP001419268"/>
    </source>
</evidence>
<dbReference type="Proteomes" id="UP001419268">
    <property type="component" value="Unassembled WGS sequence"/>
</dbReference>
<name>A0AAP0I9P7_9MAGN</name>
<keyword evidence="3" id="KW-1185">Reference proteome</keyword>
<dbReference type="EMBL" id="JBBNAG010000008">
    <property type="protein sequence ID" value="KAK9111212.1"/>
    <property type="molecule type" value="Genomic_DNA"/>
</dbReference>
<feature type="region of interest" description="Disordered" evidence="1">
    <location>
        <begin position="68"/>
        <end position="117"/>
    </location>
</feature>
<reference evidence="2 3" key="1">
    <citation type="submission" date="2024-01" db="EMBL/GenBank/DDBJ databases">
        <title>Genome assemblies of Stephania.</title>
        <authorList>
            <person name="Yang L."/>
        </authorList>
    </citation>
    <scope>NUCLEOTIDE SEQUENCE [LARGE SCALE GENOMIC DNA]</scope>
    <source>
        <strain evidence="2">JXDWG</strain>
        <tissue evidence="2">Leaf</tissue>
    </source>
</reference>
<evidence type="ECO:0000313" key="2">
    <source>
        <dbReference type="EMBL" id="KAK9111212.1"/>
    </source>
</evidence>
<organism evidence="2 3">
    <name type="scientific">Stephania cephalantha</name>
    <dbReference type="NCBI Taxonomy" id="152367"/>
    <lineage>
        <taxon>Eukaryota</taxon>
        <taxon>Viridiplantae</taxon>
        <taxon>Streptophyta</taxon>
        <taxon>Embryophyta</taxon>
        <taxon>Tracheophyta</taxon>
        <taxon>Spermatophyta</taxon>
        <taxon>Magnoliopsida</taxon>
        <taxon>Ranunculales</taxon>
        <taxon>Menispermaceae</taxon>
        <taxon>Menispermoideae</taxon>
        <taxon>Cissampelideae</taxon>
        <taxon>Stephania</taxon>
    </lineage>
</organism>
<accession>A0AAP0I9P7</accession>
<dbReference type="Gene3D" id="3.20.20.70">
    <property type="entry name" value="Aldolase class I"/>
    <property type="match status" value="1"/>
</dbReference>
<comment type="caution">
    <text evidence="2">The sequence shown here is derived from an EMBL/GenBank/DDBJ whole genome shotgun (WGS) entry which is preliminary data.</text>
</comment>
<evidence type="ECO:0000256" key="1">
    <source>
        <dbReference type="SAM" id="MobiDB-lite"/>
    </source>
</evidence>
<protein>
    <submittedName>
        <fullName evidence="2">Uncharacterized protein</fullName>
    </submittedName>
</protein>